<comment type="similarity">
    <text evidence="2 7">Belongs to the Mediator complex subunit 1 family.</text>
</comment>
<dbReference type="InterPro" id="IPR019680">
    <property type="entry name" value="Mediator_Med1"/>
</dbReference>
<name>A0A0D2E495_9EURO</name>
<evidence type="ECO:0000256" key="5">
    <source>
        <dbReference type="ARBA" id="ARBA00023163"/>
    </source>
</evidence>
<evidence type="ECO:0000256" key="4">
    <source>
        <dbReference type="ARBA" id="ARBA00023159"/>
    </source>
</evidence>
<dbReference type="AlphaFoldDB" id="A0A0D2E495"/>
<dbReference type="GO" id="GO:0045944">
    <property type="term" value="P:positive regulation of transcription by RNA polymerase II"/>
    <property type="evidence" value="ECO:0007669"/>
    <property type="project" value="UniProtKB-ARBA"/>
</dbReference>
<reference evidence="10 11" key="1">
    <citation type="submission" date="2015-01" db="EMBL/GenBank/DDBJ databases">
        <title>The Genome Sequence of Capronia semiimmersa CBS27337.</title>
        <authorList>
            <consortium name="The Broad Institute Genomics Platform"/>
            <person name="Cuomo C."/>
            <person name="de Hoog S."/>
            <person name="Gorbushina A."/>
            <person name="Stielow B."/>
            <person name="Teixiera M."/>
            <person name="Abouelleil A."/>
            <person name="Chapman S.B."/>
            <person name="Priest M."/>
            <person name="Young S.K."/>
            <person name="Wortman J."/>
            <person name="Nusbaum C."/>
            <person name="Birren B."/>
        </authorList>
    </citation>
    <scope>NUCLEOTIDE SEQUENCE [LARGE SCALE GENOMIC DNA]</scope>
    <source>
        <strain evidence="10 11">CBS 27337</strain>
    </source>
</reference>
<evidence type="ECO:0000256" key="2">
    <source>
        <dbReference type="ARBA" id="ARBA00006210"/>
    </source>
</evidence>
<dbReference type="Pfam" id="PF10744">
    <property type="entry name" value="Med1"/>
    <property type="match status" value="1"/>
</dbReference>
<keyword evidence="3 7" id="KW-0805">Transcription regulation</keyword>
<evidence type="ECO:0000313" key="10">
    <source>
        <dbReference type="EMBL" id="KIW69182.1"/>
    </source>
</evidence>
<keyword evidence="6 7" id="KW-0539">Nucleus</keyword>
<feature type="compositionally biased region" description="Polar residues" evidence="8">
    <location>
        <begin position="1"/>
        <end position="12"/>
    </location>
</feature>
<keyword evidence="4 7" id="KW-0010">Activator</keyword>
<evidence type="ECO:0000256" key="8">
    <source>
        <dbReference type="SAM" id="MobiDB-lite"/>
    </source>
</evidence>
<evidence type="ECO:0000259" key="9">
    <source>
        <dbReference type="Pfam" id="PF10744"/>
    </source>
</evidence>
<dbReference type="Proteomes" id="UP000054266">
    <property type="component" value="Unassembled WGS sequence"/>
</dbReference>
<comment type="function">
    <text evidence="7">Component of the Mediator complex, a coactivator involved in the regulated transcription of nearly all RNA polymerase II-dependent genes. Mediator functions as a bridge to convey information from gene-specific regulatory proteins to the basal RNA polymerase II transcription machinery. Mediator is recruited to promoters by direct interactions with regulatory proteins and serves as a scaffold for the assembly of a functional preinitiation complex with RNA polymerase II and the general transcription factors.</text>
</comment>
<protein>
    <recommendedName>
        <fullName evidence="7">Mediator of RNA polymerase II transcription subunit 1</fullName>
    </recommendedName>
    <alternativeName>
        <fullName evidence="7">Mediator complex subunit 1</fullName>
    </alternativeName>
</protein>
<feature type="compositionally biased region" description="Polar residues" evidence="8">
    <location>
        <begin position="560"/>
        <end position="572"/>
    </location>
</feature>
<comment type="subcellular location">
    <subcellularLocation>
        <location evidence="1 7">Nucleus</location>
    </subcellularLocation>
</comment>
<organism evidence="10 11">
    <name type="scientific">Phialophora macrospora</name>
    <dbReference type="NCBI Taxonomy" id="1851006"/>
    <lineage>
        <taxon>Eukaryota</taxon>
        <taxon>Fungi</taxon>
        <taxon>Dikarya</taxon>
        <taxon>Ascomycota</taxon>
        <taxon>Pezizomycotina</taxon>
        <taxon>Eurotiomycetes</taxon>
        <taxon>Chaetothyriomycetidae</taxon>
        <taxon>Chaetothyriales</taxon>
        <taxon>Herpotrichiellaceae</taxon>
        <taxon>Phialophora</taxon>
    </lineage>
</organism>
<dbReference type="GO" id="GO:0016592">
    <property type="term" value="C:mediator complex"/>
    <property type="evidence" value="ECO:0007669"/>
    <property type="project" value="InterPro"/>
</dbReference>
<feature type="compositionally biased region" description="Basic and acidic residues" evidence="8">
    <location>
        <begin position="395"/>
        <end position="412"/>
    </location>
</feature>
<evidence type="ECO:0000256" key="1">
    <source>
        <dbReference type="ARBA" id="ARBA00004123"/>
    </source>
</evidence>
<feature type="domain" description="Mediator complex subunit Med1" evidence="9">
    <location>
        <begin position="138"/>
        <end position="550"/>
    </location>
</feature>
<dbReference type="GO" id="GO:0003712">
    <property type="term" value="F:transcription coregulator activity"/>
    <property type="evidence" value="ECO:0007669"/>
    <property type="project" value="InterPro"/>
</dbReference>
<evidence type="ECO:0000256" key="3">
    <source>
        <dbReference type="ARBA" id="ARBA00023015"/>
    </source>
</evidence>
<dbReference type="PANTHER" id="PTHR35041">
    <property type="entry name" value="MEDIATOR OF RNA POLYMERASE II TRANSCRIPTION SUBUNIT 1"/>
    <property type="match status" value="1"/>
</dbReference>
<dbReference type="EMBL" id="KN846958">
    <property type="protein sequence ID" value="KIW69182.1"/>
    <property type="molecule type" value="Genomic_DNA"/>
</dbReference>
<keyword evidence="5 7" id="KW-0804">Transcription</keyword>
<dbReference type="HOGENOM" id="CLU_008378_2_0_1"/>
<evidence type="ECO:0000256" key="7">
    <source>
        <dbReference type="RuleBase" id="RU364059"/>
    </source>
</evidence>
<feature type="region of interest" description="Disordered" evidence="8">
    <location>
        <begin position="557"/>
        <end position="583"/>
    </location>
</feature>
<evidence type="ECO:0000313" key="11">
    <source>
        <dbReference type="Proteomes" id="UP000054266"/>
    </source>
</evidence>
<feature type="region of interest" description="Disordered" evidence="8">
    <location>
        <begin position="395"/>
        <end position="414"/>
    </location>
</feature>
<sequence length="701" mass="75936">MMATPTRSQAVSTPKPHLSTPNRLMASPRPGTSGTSSRPLAYKSPAVKTPASLHGHHVSVSSQPSSTPLAGTAVHDDLLALNSPAAALMNSLGTTGLTPLGSAADGLGITTNLPGGSVRTTTAPVNPEVERLHRAQLVVETLKRRVGGHGITREGVERIAQLQGFTTLWDDDNLTIAGNCVDLEVNFEAGRDNVRDVSLKLNISESVTESEEPQFQEQGTQIIKGNLHGVAVVNGVSQWRSLDAFTSNLEYLSQLDRIETGSPCFNAVGGLYHMFRQIWDAEKARFSGRSAWQHLRQSTVGRPVMDRKPQLGLALDYWASGQDPGQSAGAAGDDAVEEGADLYTAHISCEAGLPSTAIMDKWLSDSVLVEDTDSMLEGDTVKAKPDWRIPAHDPEALLAKPDNDGTSEEKPTDTSPNILDLHFYCDLVPEVYLPLNVAANLNVEITMVNIDQESTLTYQAALHKHANAKDINGNGSVSAERWPRCLPVPDDTNPTRLRKHSYALHSAQNAPALWCAPVKHLNFTHPKQVVAALPILRQYVVLWRILRSLVEYAGPGEAKTSGQNSFKSSNPIATARPLKRSNKRTPSFQLDDLFRKTGELSTEEPLPIDLTLDVLSDVSKARLDLYIPVVGSRSRQQKSSFIFLGLSICQGGVIEVRDLRGLPSSLTNASDIRSKLVRILEATEDIGLTVEWLLGQAAAHP</sequence>
<evidence type="ECO:0000256" key="6">
    <source>
        <dbReference type="ARBA" id="ARBA00023242"/>
    </source>
</evidence>
<dbReference type="PANTHER" id="PTHR35041:SF4">
    <property type="entry name" value="MEDIATOR OF RNA POLYMERASE II TRANSCRIPTION SUBUNIT 1"/>
    <property type="match status" value="1"/>
</dbReference>
<accession>A0A0D2E495</accession>
<gene>
    <name evidence="10" type="ORF">PV04_05075</name>
</gene>
<dbReference type="STRING" id="5601.A0A0D2E495"/>
<feature type="region of interest" description="Disordered" evidence="8">
    <location>
        <begin position="1"/>
        <end position="69"/>
    </location>
</feature>
<feature type="compositionally biased region" description="Polar residues" evidence="8">
    <location>
        <begin position="59"/>
        <end position="69"/>
    </location>
</feature>
<keyword evidence="11" id="KW-1185">Reference proteome</keyword>
<proteinExistence type="inferred from homology"/>